<evidence type="ECO:0008006" key="3">
    <source>
        <dbReference type="Google" id="ProtNLM"/>
    </source>
</evidence>
<reference evidence="1 2" key="1">
    <citation type="submission" date="2024-07" db="EMBL/GenBank/DDBJ databases">
        <title>Section-level genome sequencing and comparative genomics of Aspergillus sections Usti and Cavernicolus.</title>
        <authorList>
            <consortium name="Lawrence Berkeley National Laboratory"/>
            <person name="Nybo J.L."/>
            <person name="Vesth T.C."/>
            <person name="Theobald S."/>
            <person name="Frisvad J.C."/>
            <person name="Larsen T.O."/>
            <person name="Kjaerboelling I."/>
            <person name="Rothschild-Mancinelli K."/>
            <person name="Lyhne E.K."/>
            <person name="Kogle M.E."/>
            <person name="Barry K."/>
            <person name="Clum A."/>
            <person name="Na H."/>
            <person name="Ledsgaard L."/>
            <person name="Lin J."/>
            <person name="Lipzen A."/>
            <person name="Kuo A."/>
            <person name="Riley R."/>
            <person name="Mondo S."/>
            <person name="LaButti K."/>
            <person name="Haridas S."/>
            <person name="Pangalinan J."/>
            <person name="Salamov A.A."/>
            <person name="Simmons B.A."/>
            <person name="Magnuson J.K."/>
            <person name="Chen J."/>
            <person name="Drula E."/>
            <person name="Henrissat B."/>
            <person name="Wiebenga A."/>
            <person name="Lubbers R.J."/>
            <person name="Gomes A.C."/>
            <person name="Makela M.R."/>
            <person name="Stajich J."/>
            <person name="Grigoriev I.V."/>
            <person name="Mortensen U.H."/>
            <person name="De vries R.P."/>
            <person name="Baker S.E."/>
            <person name="Andersen M.R."/>
        </authorList>
    </citation>
    <scope>NUCLEOTIDE SEQUENCE [LARGE SCALE GENOMIC DNA]</scope>
    <source>
        <strain evidence="1 2">CBS 600.67</strain>
    </source>
</reference>
<comment type="caution">
    <text evidence="1">The sequence shown here is derived from an EMBL/GenBank/DDBJ whole genome shotgun (WGS) entry which is preliminary data.</text>
</comment>
<evidence type="ECO:0000313" key="1">
    <source>
        <dbReference type="EMBL" id="KAL2830511.1"/>
    </source>
</evidence>
<gene>
    <name evidence="1" type="ORF">BDW59DRAFT_158425</name>
</gene>
<sequence>MSDPFDLPVELLDRILTLAFDIIPRGEWENGALDTLEVNSLSRLLLVSRKWHQVLIPRLYSCWTYNGARHTYVGLWRLLRTVLQNPDLAAEVRVLNIGNWELDPPVYLNSDLGVDRKLELQDKQFKLSLDDKGLVSKAIHQAGFTGELESKFLDGIFLEGNHDRSPLVALLLTCLPRVETVYAHLPAKDLFFRAILQTAFDRQQSGQHLTYLASFKELYILSEVPGFPEDDHEPQSKEIEEPPLKLDNLWPVFYLEGLRSLHLYNVDTEGAGSLLHQERGYTCHIEHLHIATKQTSTCTPADLAALLTLPRGLKSLSFCWSGDKTKSKEKVGKKKQALYLENLEQRSMECHSEISEHARISVFHDMPAGSHHNKATNHFGLLKPFALIKYLSISAEVLVGGYSDESIALFRLKDTLPPNLEFLVLCVGIAGKTIPDFTSQLNEVVSGPEYLCLKSLQVSDSSVVNIYRPSEVTPENYQMVEETCARNGIRFDIRGVCNPADILTDCPFPAGGRRYVSAKQRAVRRAADLRETPSPTPTRMILATHVVPFTDHRGGRSFTVFENDENCPLPPLVQFSIYFTHAHSHPDSHPGGYPDKADLVGLHDKIRDTMEDFHFRLDIYFLPGGQETDCISHYKAERAVRDNSIAMIQETKERLENNLPPATPPRLPGMLSIYSDGGERYGGLLYIYPDRSWRDGEQQMCCVRFEPKFTGASQSVFTEWQGFPDPNLEEVDEDNIFGPSDEYSLGSWMWEYTVSFQEEAQEVFYPATRRGWTSW</sequence>
<evidence type="ECO:0000313" key="2">
    <source>
        <dbReference type="Proteomes" id="UP001610335"/>
    </source>
</evidence>
<keyword evidence="2" id="KW-1185">Reference proteome</keyword>
<dbReference type="Proteomes" id="UP001610335">
    <property type="component" value="Unassembled WGS sequence"/>
</dbReference>
<organism evidence="1 2">
    <name type="scientific">Aspergillus cavernicola</name>
    <dbReference type="NCBI Taxonomy" id="176166"/>
    <lineage>
        <taxon>Eukaryota</taxon>
        <taxon>Fungi</taxon>
        <taxon>Dikarya</taxon>
        <taxon>Ascomycota</taxon>
        <taxon>Pezizomycotina</taxon>
        <taxon>Eurotiomycetes</taxon>
        <taxon>Eurotiomycetidae</taxon>
        <taxon>Eurotiales</taxon>
        <taxon>Aspergillaceae</taxon>
        <taxon>Aspergillus</taxon>
        <taxon>Aspergillus subgen. Nidulantes</taxon>
    </lineage>
</organism>
<proteinExistence type="predicted"/>
<name>A0ABR4IRV8_9EURO</name>
<accession>A0ABR4IRV8</accession>
<protein>
    <recommendedName>
        <fullName evidence="3">F-box domain-containing protein</fullName>
    </recommendedName>
</protein>
<dbReference type="EMBL" id="JBFXLS010000012">
    <property type="protein sequence ID" value="KAL2830511.1"/>
    <property type="molecule type" value="Genomic_DNA"/>
</dbReference>